<organism evidence="5 6">
    <name type="scientific">Aliibacillus thermotolerans</name>
    <dbReference type="NCBI Taxonomy" id="1834418"/>
    <lineage>
        <taxon>Bacteria</taxon>
        <taxon>Bacillati</taxon>
        <taxon>Bacillota</taxon>
        <taxon>Bacilli</taxon>
        <taxon>Bacillales</taxon>
        <taxon>Bacillaceae</taxon>
        <taxon>Aliibacillus</taxon>
    </lineage>
</organism>
<evidence type="ECO:0000313" key="5">
    <source>
        <dbReference type="EMBL" id="MFC5629440.1"/>
    </source>
</evidence>
<dbReference type="Gene3D" id="3.30.1940.10">
    <property type="entry name" value="YtpR-like"/>
    <property type="match status" value="1"/>
</dbReference>
<evidence type="ECO:0000259" key="4">
    <source>
        <dbReference type="PROSITE" id="PS50886"/>
    </source>
</evidence>
<name>A0ABW0UAU1_9BACI</name>
<gene>
    <name evidence="5" type="primary">ytpR</name>
    <name evidence="5" type="ORF">ACFPTR_11310</name>
</gene>
<evidence type="ECO:0000256" key="3">
    <source>
        <dbReference type="PROSITE-ProRule" id="PRU00209"/>
    </source>
</evidence>
<dbReference type="Proteomes" id="UP001596143">
    <property type="component" value="Unassembled WGS sequence"/>
</dbReference>
<comment type="caution">
    <text evidence="5">The sequence shown here is derived from an EMBL/GenBank/DDBJ whole genome shotgun (WGS) entry which is preliminary data.</text>
</comment>
<keyword evidence="1 3" id="KW-0820">tRNA-binding</keyword>
<reference evidence="6" key="1">
    <citation type="journal article" date="2019" name="Int. J. Syst. Evol. Microbiol.">
        <title>The Global Catalogue of Microorganisms (GCM) 10K type strain sequencing project: providing services to taxonomists for standard genome sequencing and annotation.</title>
        <authorList>
            <consortium name="The Broad Institute Genomics Platform"/>
            <consortium name="The Broad Institute Genome Sequencing Center for Infectious Disease"/>
            <person name="Wu L."/>
            <person name="Ma J."/>
        </authorList>
    </citation>
    <scope>NUCLEOTIDE SEQUENCE [LARGE SCALE GENOMIC DNA]</scope>
    <source>
        <strain evidence="6">CGMCC 1.15790</strain>
    </source>
</reference>
<evidence type="ECO:0000313" key="6">
    <source>
        <dbReference type="Proteomes" id="UP001596143"/>
    </source>
</evidence>
<dbReference type="PROSITE" id="PS50886">
    <property type="entry name" value="TRBD"/>
    <property type="match status" value="1"/>
</dbReference>
<dbReference type="InterPro" id="IPR027855">
    <property type="entry name" value="DUF4479"/>
</dbReference>
<dbReference type="NCBIfam" id="NF045760">
    <property type="entry name" value="YtpR"/>
    <property type="match status" value="1"/>
</dbReference>
<dbReference type="RefSeq" id="WP_270897165.1">
    <property type="nucleotide sequence ID" value="NZ_JBHSPF010000059.1"/>
</dbReference>
<proteinExistence type="predicted"/>
<feature type="domain" description="TRNA-binding" evidence="4">
    <location>
        <begin position="90"/>
        <end position="200"/>
    </location>
</feature>
<dbReference type="InterPro" id="IPR012340">
    <property type="entry name" value="NA-bd_OB-fold"/>
</dbReference>
<keyword evidence="2 3" id="KW-0694">RNA-binding</keyword>
<dbReference type="SUPFAM" id="SSF50249">
    <property type="entry name" value="Nucleic acid-binding proteins"/>
    <property type="match status" value="1"/>
</dbReference>
<dbReference type="Pfam" id="PF01588">
    <property type="entry name" value="tRNA_bind"/>
    <property type="match status" value="1"/>
</dbReference>
<dbReference type="CDD" id="cd02796">
    <property type="entry name" value="tRNA_bind_bactPheRS"/>
    <property type="match status" value="1"/>
</dbReference>
<dbReference type="InterPro" id="IPR033714">
    <property type="entry name" value="tRNA_bind_bactPheRS"/>
</dbReference>
<evidence type="ECO:0000256" key="1">
    <source>
        <dbReference type="ARBA" id="ARBA00022555"/>
    </source>
</evidence>
<protein>
    <submittedName>
        <fullName evidence="5">YtpR family tRNA-binding protein</fullName>
    </submittedName>
</protein>
<dbReference type="Gene3D" id="2.40.50.140">
    <property type="entry name" value="Nucleic acid-binding proteins"/>
    <property type="match status" value="1"/>
</dbReference>
<keyword evidence="6" id="KW-1185">Reference proteome</keyword>
<dbReference type="InterPro" id="IPR002547">
    <property type="entry name" value="tRNA-bd_dom"/>
</dbReference>
<sequence length="205" mass="23028">MNIFYNRKGIGDVLLISLKEIDKEKRAVERQGDVARLYHQKTNETVGFHIFEASKYGEVKHDGMIPLTEEIKHLIEKAFAENKVEENINYPDKSFFVVGYVKEKKKHPDADKLSVCKVDVGEETLQIVCGAPNVEKGQKVPVALPGATMPTGMKIKKSKLRGVPSNGMICSASELALKKVPEEKGILVLSDDYEVGKDFLLQYYR</sequence>
<dbReference type="Pfam" id="PF14794">
    <property type="entry name" value="DUF4479"/>
    <property type="match status" value="1"/>
</dbReference>
<evidence type="ECO:0000256" key="2">
    <source>
        <dbReference type="ARBA" id="ARBA00022884"/>
    </source>
</evidence>
<accession>A0ABW0UAU1</accession>
<dbReference type="EMBL" id="JBHSPF010000059">
    <property type="protein sequence ID" value="MFC5629440.1"/>
    <property type="molecule type" value="Genomic_DNA"/>
</dbReference>
<dbReference type="InterPro" id="IPR037154">
    <property type="entry name" value="YtpR-like_sf"/>
</dbReference>